<dbReference type="PROSITE" id="PS50977">
    <property type="entry name" value="HTH_TETR_2"/>
    <property type="match status" value="1"/>
</dbReference>
<dbReference type="PATRIC" id="fig|37919.13.peg.3233"/>
<name>A0A1B1K5E8_RHOOP</name>
<evidence type="ECO:0000256" key="4">
    <source>
        <dbReference type="PROSITE-ProRule" id="PRU00335"/>
    </source>
</evidence>
<dbReference type="InterPro" id="IPR047923">
    <property type="entry name" value="ArpA-like"/>
</dbReference>
<dbReference type="SUPFAM" id="SSF48498">
    <property type="entry name" value="Tetracyclin repressor-like, C-terminal domain"/>
    <property type="match status" value="1"/>
</dbReference>
<dbReference type="Pfam" id="PF21935">
    <property type="entry name" value="TetR_C_45"/>
    <property type="match status" value="1"/>
</dbReference>
<dbReference type="SUPFAM" id="SSF46689">
    <property type="entry name" value="Homeodomain-like"/>
    <property type="match status" value="1"/>
</dbReference>
<dbReference type="InterPro" id="IPR054126">
    <property type="entry name" value="CprB_TetR_C"/>
</dbReference>
<evidence type="ECO:0000256" key="1">
    <source>
        <dbReference type="ARBA" id="ARBA00023015"/>
    </source>
</evidence>
<evidence type="ECO:0000256" key="2">
    <source>
        <dbReference type="ARBA" id="ARBA00023125"/>
    </source>
</evidence>
<reference evidence="6 7" key="1">
    <citation type="submission" date="2014-07" db="EMBL/GenBank/DDBJ databases">
        <authorList>
            <person name="Zhang J.E."/>
            <person name="Yang H."/>
            <person name="Guo J."/>
            <person name="Deng Z."/>
            <person name="Luo H."/>
            <person name="Luo M."/>
            <person name="Zhao B."/>
        </authorList>
    </citation>
    <scope>NUCLEOTIDE SEQUENCE [LARGE SCALE GENOMIC DNA]</scope>
    <source>
        <strain evidence="6 7">1CP</strain>
    </source>
</reference>
<feature type="domain" description="HTH tetR-type" evidence="5">
    <location>
        <begin position="13"/>
        <end position="73"/>
    </location>
</feature>
<dbReference type="InterPro" id="IPR036271">
    <property type="entry name" value="Tet_transcr_reg_TetR-rel_C_sf"/>
</dbReference>
<keyword evidence="1" id="KW-0805">Transcription regulation</keyword>
<dbReference type="GO" id="GO:0003677">
    <property type="term" value="F:DNA binding"/>
    <property type="evidence" value="ECO:0007669"/>
    <property type="project" value="UniProtKB-UniRule"/>
</dbReference>
<dbReference type="Pfam" id="PF00440">
    <property type="entry name" value="TetR_N"/>
    <property type="match status" value="1"/>
</dbReference>
<accession>A0A1B1K5E8</accession>
<dbReference type="InterPro" id="IPR001647">
    <property type="entry name" value="HTH_TetR"/>
</dbReference>
<dbReference type="Proteomes" id="UP000186108">
    <property type="component" value="Chromosome"/>
</dbReference>
<gene>
    <name evidence="6" type="ORF">R1CP_15735</name>
</gene>
<dbReference type="InterPro" id="IPR009057">
    <property type="entry name" value="Homeodomain-like_sf"/>
</dbReference>
<dbReference type="Gene3D" id="1.10.357.10">
    <property type="entry name" value="Tetracycline Repressor, domain 2"/>
    <property type="match status" value="1"/>
</dbReference>
<protein>
    <submittedName>
        <fullName evidence="6">TetR family transcriptional regulator</fullName>
    </submittedName>
</protein>
<dbReference type="PANTHER" id="PTHR47506">
    <property type="entry name" value="TRANSCRIPTIONAL REGULATORY PROTEIN"/>
    <property type="match status" value="1"/>
</dbReference>
<proteinExistence type="predicted"/>
<dbReference type="EMBL" id="CP009111">
    <property type="protein sequence ID" value="ANS27840.1"/>
    <property type="molecule type" value="Genomic_DNA"/>
</dbReference>
<evidence type="ECO:0000313" key="6">
    <source>
        <dbReference type="EMBL" id="ANS27840.1"/>
    </source>
</evidence>
<sequence length="221" mass="24617">MKRERLTQQSRAEATRRATIQAAAEMFAANGYANTNLADIINHPGISKGVLYFHFTSKETLARATIDEQHATSMAACRNLLDTALPPLESLISMSLLMVDQLLTSPLTRAGVRLTGEIGDARGTVTDPHREWVELVATIADRAIDAGDLLPDTDSEDFANFLVAAFDGVRMWSTHGNTTRDLPIRTEQLWTFVLPGIVDAPHVDYFREYVHRRWGHTSLKQ</sequence>
<feature type="DNA-binding region" description="H-T-H motif" evidence="4">
    <location>
        <begin position="36"/>
        <end position="55"/>
    </location>
</feature>
<keyword evidence="3" id="KW-0804">Transcription</keyword>
<evidence type="ECO:0000313" key="7">
    <source>
        <dbReference type="Proteomes" id="UP000186108"/>
    </source>
</evidence>
<dbReference type="AlphaFoldDB" id="A0A1B1K5E8"/>
<keyword evidence="2 4" id="KW-0238">DNA-binding</keyword>
<dbReference type="NCBIfam" id="NF041196">
    <property type="entry name" value="ScbR_bind_reg"/>
    <property type="match status" value="1"/>
</dbReference>
<dbReference type="PANTHER" id="PTHR47506:SF3">
    <property type="entry name" value="HTH-TYPE TRANSCRIPTIONAL REGULATOR LMRA"/>
    <property type="match status" value="1"/>
</dbReference>
<evidence type="ECO:0000259" key="5">
    <source>
        <dbReference type="PROSITE" id="PS50977"/>
    </source>
</evidence>
<evidence type="ECO:0000256" key="3">
    <source>
        <dbReference type="ARBA" id="ARBA00023163"/>
    </source>
</evidence>
<dbReference type="PRINTS" id="PR00455">
    <property type="entry name" value="HTHTETR"/>
</dbReference>
<organism evidence="6 7">
    <name type="scientific">Rhodococcus opacus</name>
    <name type="common">Nocardia opaca</name>
    <dbReference type="NCBI Taxonomy" id="37919"/>
    <lineage>
        <taxon>Bacteria</taxon>
        <taxon>Bacillati</taxon>
        <taxon>Actinomycetota</taxon>
        <taxon>Actinomycetes</taxon>
        <taxon>Mycobacteriales</taxon>
        <taxon>Nocardiaceae</taxon>
        <taxon>Rhodococcus</taxon>
    </lineage>
</organism>